<evidence type="ECO:0000313" key="2">
    <source>
        <dbReference type="EMBL" id="JAT00211.1"/>
    </source>
</evidence>
<evidence type="ECO:0000256" key="1">
    <source>
        <dbReference type="SAM" id="SignalP"/>
    </source>
</evidence>
<name>A0A1B6JLZ7_9HEMI</name>
<gene>
    <name evidence="2" type="ORF">g.19229</name>
</gene>
<organism evidence="2">
    <name type="scientific">Homalodisca liturata</name>
    <dbReference type="NCBI Taxonomy" id="320908"/>
    <lineage>
        <taxon>Eukaryota</taxon>
        <taxon>Metazoa</taxon>
        <taxon>Ecdysozoa</taxon>
        <taxon>Arthropoda</taxon>
        <taxon>Hexapoda</taxon>
        <taxon>Insecta</taxon>
        <taxon>Pterygota</taxon>
        <taxon>Neoptera</taxon>
        <taxon>Paraneoptera</taxon>
        <taxon>Hemiptera</taxon>
        <taxon>Auchenorrhyncha</taxon>
        <taxon>Membracoidea</taxon>
        <taxon>Cicadellidae</taxon>
        <taxon>Cicadellinae</taxon>
        <taxon>Proconiini</taxon>
        <taxon>Homalodisca</taxon>
    </lineage>
</organism>
<accession>A0A1B6JLZ7</accession>
<proteinExistence type="predicted"/>
<protein>
    <recommendedName>
        <fullName evidence="3">Single domain-containing protein</fullName>
    </recommendedName>
</protein>
<evidence type="ECO:0008006" key="3">
    <source>
        <dbReference type="Google" id="ProtNLM"/>
    </source>
</evidence>
<sequence>MLLQMSILFVALLPSLSLGMIMFTRQQFRMLSDLKHNFCTSSKSMRGPYLADPWFCVERERCIASGRRLPDLILFKADKCANFEYGGKDPVCCYIGYIKGFEVGFQLYFGVLRHKFGYYGPIRHIGMIFYEEYVLRLYENKINESVVELMAHEDTHVCDLIPTKYSAGFVLYVPMVCTTEDKCEKVRPSFKQGTEIRL</sequence>
<dbReference type="EMBL" id="GECU01007496">
    <property type="protein sequence ID" value="JAT00211.1"/>
    <property type="molecule type" value="Transcribed_RNA"/>
</dbReference>
<dbReference type="AlphaFoldDB" id="A0A1B6JLZ7"/>
<feature type="non-terminal residue" evidence="2">
    <location>
        <position position="198"/>
    </location>
</feature>
<feature type="chain" id="PRO_5008585866" description="Single domain-containing protein" evidence="1">
    <location>
        <begin position="20"/>
        <end position="198"/>
    </location>
</feature>
<keyword evidence="1" id="KW-0732">Signal</keyword>
<feature type="signal peptide" evidence="1">
    <location>
        <begin position="1"/>
        <end position="19"/>
    </location>
</feature>
<reference evidence="2" key="1">
    <citation type="submission" date="2015-11" db="EMBL/GenBank/DDBJ databases">
        <title>De novo transcriptome assembly of four potential Pierce s Disease insect vectors from Arizona vineyards.</title>
        <authorList>
            <person name="Tassone E.E."/>
        </authorList>
    </citation>
    <scope>NUCLEOTIDE SEQUENCE</scope>
</reference>